<dbReference type="PROSITE" id="PS50931">
    <property type="entry name" value="HTH_LYSR"/>
    <property type="match status" value="1"/>
</dbReference>
<keyword evidence="7" id="KW-1185">Reference proteome</keyword>
<name>A0ABQ6CB47_9BURK</name>
<dbReference type="PANTHER" id="PTHR30118">
    <property type="entry name" value="HTH-TYPE TRANSCRIPTIONAL REGULATOR LEUO-RELATED"/>
    <property type="match status" value="1"/>
</dbReference>
<comment type="caution">
    <text evidence="6">The sequence shown here is derived from an EMBL/GenBank/DDBJ whole genome shotgun (WGS) entry which is preliminary data.</text>
</comment>
<dbReference type="EMBL" id="BSPB01000093">
    <property type="protein sequence ID" value="GLS16868.1"/>
    <property type="molecule type" value="Genomic_DNA"/>
</dbReference>
<evidence type="ECO:0000313" key="6">
    <source>
        <dbReference type="EMBL" id="GLS16868.1"/>
    </source>
</evidence>
<accession>A0ABQ6CB47</accession>
<keyword evidence="2" id="KW-0805">Transcription regulation</keyword>
<dbReference type="Proteomes" id="UP001156903">
    <property type="component" value="Unassembled WGS sequence"/>
</dbReference>
<dbReference type="CDD" id="cd08459">
    <property type="entry name" value="PBP2_DntR_NahR_LinR_like"/>
    <property type="match status" value="1"/>
</dbReference>
<dbReference type="RefSeq" id="WP_234266034.1">
    <property type="nucleotide sequence ID" value="NZ_BSPB01000093.1"/>
</dbReference>
<dbReference type="Pfam" id="PF03466">
    <property type="entry name" value="LysR_substrate"/>
    <property type="match status" value="1"/>
</dbReference>
<dbReference type="InterPro" id="IPR036390">
    <property type="entry name" value="WH_DNA-bd_sf"/>
</dbReference>
<proteinExistence type="inferred from homology"/>
<keyword evidence="3" id="KW-0238">DNA-binding</keyword>
<evidence type="ECO:0000259" key="5">
    <source>
        <dbReference type="PROSITE" id="PS50931"/>
    </source>
</evidence>
<dbReference type="Gene3D" id="3.40.190.10">
    <property type="entry name" value="Periplasmic binding protein-like II"/>
    <property type="match status" value="2"/>
</dbReference>
<keyword evidence="4" id="KW-0804">Transcription</keyword>
<evidence type="ECO:0000256" key="1">
    <source>
        <dbReference type="ARBA" id="ARBA00009437"/>
    </source>
</evidence>
<gene>
    <name evidence="6" type="ORF">GCM10007935_43140</name>
</gene>
<dbReference type="Gene3D" id="1.10.10.10">
    <property type="entry name" value="Winged helix-like DNA-binding domain superfamily/Winged helix DNA-binding domain"/>
    <property type="match status" value="1"/>
</dbReference>
<dbReference type="InterPro" id="IPR005119">
    <property type="entry name" value="LysR_subst-bd"/>
</dbReference>
<evidence type="ECO:0000313" key="7">
    <source>
        <dbReference type="Proteomes" id="UP001156903"/>
    </source>
</evidence>
<dbReference type="PANTHER" id="PTHR30118:SF15">
    <property type="entry name" value="TRANSCRIPTIONAL REGULATORY PROTEIN"/>
    <property type="match status" value="1"/>
</dbReference>
<comment type="similarity">
    <text evidence="1">Belongs to the LysR transcriptional regulatory family.</text>
</comment>
<evidence type="ECO:0000256" key="3">
    <source>
        <dbReference type="ARBA" id="ARBA00023125"/>
    </source>
</evidence>
<dbReference type="Pfam" id="PF00126">
    <property type="entry name" value="HTH_1"/>
    <property type="match status" value="1"/>
</dbReference>
<dbReference type="SUPFAM" id="SSF53850">
    <property type="entry name" value="Periplasmic binding protein-like II"/>
    <property type="match status" value="1"/>
</dbReference>
<protein>
    <submittedName>
        <fullName evidence="6">Transcriptional regulator</fullName>
    </submittedName>
</protein>
<evidence type="ECO:0000256" key="2">
    <source>
        <dbReference type="ARBA" id="ARBA00023015"/>
    </source>
</evidence>
<reference evidence="7" key="1">
    <citation type="journal article" date="2019" name="Int. J. Syst. Evol. Microbiol.">
        <title>The Global Catalogue of Microorganisms (GCM) 10K type strain sequencing project: providing services to taxonomists for standard genome sequencing and annotation.</title>
        <authorList>
            <consortium name="The Broad Institute Genomics Platform"/>
            <consortium name="The Broad Institute Genome Sequencing Center for Infectious Disease"/>
            <person name="Wu L."/>
            <person name="Ma J."/>
        </authorList>
    </citation>
    <scope>NUCLEOTIDE SEQUENCE [LARGE SCALE GENOMIC DNA]</scope>
    <source>
        <strain evidence="7">NBRC 109341</strain>
    </source>
</reference>
<evidence type="ECO:0000256" key="4">
    <source>
        <dbReference type="ARBA" id="ARBA00023163"/>
    </source>
</evidence>
<dbReference type="SUPFAM" id="SSF46785">
    <property type="entry name" value="Winged helix' DNA-binding domain"/>
    <property type="match status" value="1"/>
</dbReference>
<feature type="domain" description="HTH lysR-type" evidence="5">
    <location>
        <begin position="14"/>
        <end position="71"/>
    </location>
</feature>
<dbReference type="InterPro" id="IPR000847">
    <property type="entry name" value="LysR_HTH_N"/>
</dbReference>
<sequence>MKRADRHPLDDALLDVKLLRFLEVLYSTRRLARAAEQLGQSAPTVSIWLNQLRDALKDPLFVRTPSGMLPTPRAEQLMPSVREALRVLRSLNAEPQPFDPLSADRVFRVCITDGGMLTLLPHVLASLRRLAPQVQLEVIKLGPDAGTLLESGEADLAIGLVPELDTGFYQQALFDQVWVCLVNPEHPRVRNRLDCEAYAREGHIEISLGTGHRMLAAALERAQIRRKVFLEMPVYLGVPAIVSSSDLIATMPSRTGHSLARSFGLNLFPCPVPVPPFTVKQYWHERFHHDAGHRWLRGLVQELFLEGSSLRSDTSP</sequence>
<dbReference type="InterPro" id="IPR036388">
    <property type="entry name" value="WH-like_DNA-bd_sf"/>
</dbReference>
<dbReference type="InterPro" id="IPR050389">
    <property type="entry name" value="LysR-type_TF"/>
</dbReference>
<organism evidence="6 7">
    <name type="scientific">Hydrogenophaga electricum</name>
    <dbReference type="NCBI Taxonomy" id="1230953"/>
    <lineage>
        <taxon>Bacteria</taxon>
        <taxon>Pseudomonadati</taxon>
        <taxon>Pseudomonadota</taxon>
        <taxon>Betaproteobacteria</taxon>
        <taxon>Burkholderiales</taxon>
        <taxon>Comamonadaceae</taxon>
        <taxon>Hydrogenophaga</taxon>
    </lineage>
</organism>